<dbReference type="InterPro" id="IPR050512">
    <property type="entry name" value="Sulf_AdTrans/APS_kinase"/>
</dbReference>
<dbReference type="EMBL" id="UINC01134943">
    <property type="protein sequence ID" value="SVD18793.1"/>
    <property type="molecule type" value="Genomic_DNA"/>
</dbReference>
<keyword evidence="2" id="KW-0808">Transferase</keyword>
<gene>
    <name evidence="6" type="ORF">METZ01_LOCUS371647</name>
</gene>
<dbReference type="InterPro" id="IPR059117">
    <property type="entry name" value="APS_kinase_dom"/>
</dbReference>
<dbReference type="GO" id="GO:0004781">
    <property type="term" value="F:sulfate adenylyltransferase (ATP) activity"/>
    <property type="evidence" value="ECO:0007669"/>
    <property type="project" value="TreeGrafter"/>
</dbReference>
<keyword evidence="3" id="KW-0547">Nucleotide-binding</keyword>
<evidence type="ECO:0000256" key="2">
    <source>
        <dbReference type="ARBA" id="ARBA00022679"/>
    </source>
</evidence>
<dbReference type="Pfam" id="PF01583">
    <property type="entry name" value="APS_kinase"/>
    <property type="match status" value="1"/>
</dbReference>
<dbReference type="AlphaFoldDB" id="A0A382T9S2"/>
<proteinExistence type="predicted"/>
<dbReference type="GO" id="GO:0005524">
    <property type="term" value="F:ATP binding"/>
    <property type="evidence" value="ECO:0007669"/>
    <property type="project" value="InterPro"/>
</dbReference>
<reference evidence="6" key="1">
    <citation type="submission" date="2018-05" db="EMBL/GenBank/DDBJ databases">
        <authorList>
            <person name="Lanie J.A."/>
            <person name="Ng W.-L."/>
            <person name="Kazmierczak K.M."/>
            <person name="Andrzejewski T.M."/>
            <person name="Davidsen T.M."/>
            <person name="Wayne K.J."/>
            <person name="Tettelin H."/>
            <person name="Glass J.I."/>
            <person name="Rusch D."/>
            <person name="Podicherti R."/>
            <person name="Tsui H.-C.T."/>
            <person name="Winkler M.E."/>
        </authorList>
    </citation>
    <scope>NUCLEOTIDE SEQUENCE</scope>
</reference>
<evidence type="ECO:0000259" key="5">
    <source>
        <dbReference type="Pfam" id="PF01583"/>
    </source>
</evidence>
<protein>
    <recommendedName>
        <fullName evidence="1">adenylyl-sulfate kinase</fullName>
        <ecNumber evidence="1">2.7.1.25</ecNumber>
    </recommendedName>
</protein>
<accession>A0A382T9S2</accession>
<dbReference type="Gene3D" id="3.40.50.300">
    <property type="entry name" value="P-loop containing nucleotide triphosphate hydrolases"/>
    <property type="match status" value="1"/>
</dbReference>
<dbReference type="CDD" id="cd02027">
    <property type="entry name" value="APSK"/>
    <property type="match status" value="1"/>
</dbReference>
<dbReference type="PANTHER" id="PTHR42700:SF3">
    <property type="entry name" value="BIFUNCTIONAL SAT_APS KINASE-RELATED"/>
    <property type="match status" value="1"/>
</dbReference>
<dbReference type="GO" id="GO:0005737">
    <property type="term" value="C:cytoplasm"/>
    <property type="evidence" value="ECO:0007669"/>
    <property type="project" value="TreeGrafter"/>
</dbReference>
<evidence type="ECO:0000256" key="4">
    <source>
        <dbReference type="ARBA" id="ARBA00022840"/>
    </source>
</evidence>
<keyword evidence="4" id="KW-0067">ATP-binding</keyword>
<dbReference type="EC" id="2.7.1.25" evidence="1"/>
<dbReference type="InterPro" id="IPR002891">
    <property type="entry name" value="APS"/>
</dbReference>
<feature type="non-terminal residue" evidence="6">
    <location>
        <position position="1"/>
    </location>
</feature>
<dbReference type="GO" id="GO:0010134">
    <property type="term" value="P:sulfate assimilation via adenylyl sulfate reduction"/>
    <property type="evidence" value="ECO:0007669"/>
    <property type="project" value="TreeGrafter"/>
</dbReference>
<dbReference type="NCBIfam" id="TIGR00455">
    <property type="entry name" value="apsK"/>
    <property type="match status" value="1"/>
</dbReference>
<feature type="domain" description="APS kinase" evidence="5">
    <location>
        <begin position="1"/>
        <end position="88"/>
    </location>
</feature>
<evidence type="ECO:0000256" key="1">
    <source>
        <dbReference type="ARBA" id="ARBA00012121"/>
    </source>
</evidence>
<dbReference type="PANTHER" id="PTHR42700">
    <property type="entry name" value="SULFATE ADENYLYLTRANSFERASE"/>
    <property type="match status" value="1"/>
</dbReference>
<name>A0A382T9S2_9ZZZZ</name>
<organism evidence="6">
    <name type="scientific">marine metagenome</name>
    <dbReference type="NCBI Taxonomy" id="408172"/>
    <lineage>
        <taxon>unclassified sequences</taxon>
        <taxon>metagenomes</taxon>
        <taxon>ecological metagenomes</taxon>
    </lineage>
</organism>
<dbReference type="SUPFAM" id="SSF52540">
    <property type="entry name" value="P-loop containing nucleoside triphosphate hydrolases"/>
    <property type="match status" value="1"/>
</dbReference>
<dbReference type="InterPro" id="IPR027417">
    <property type="entry name" value="P-loop_NTPase"/>
</dbReference>
<dbReference type="GO" id="GO:0004020">
    <property type="term" value="F:adenylylsulfate kinase activity"/>
    <property type="evidence" value="ECO:0007669"/>
    <property type="project" value="InterPro"/>
</dbReference>
<sequence length="112" mass="12212">VAEVAKLMVDAGLIVITAFISPFKAEREMARELLGEGEFIEIFVNTPLDVCEARDPKGLYSKARTGELKNFTGIDSAYESPTNADIVLNGADNDPATLSEQVMEYLQAGHYV</sequence>
<dbReference type="NCBIfam" id="NF003013">
    <property type="entry name" value="PRK03846.1"/>
    <property type="match status" value="1"/>
</dbReference>
<dbReference type="GO" id="GO:0019379">
    <property type="term" value="P:sulfate assimilation, phosphoadenylyl sulfate reduction by phosphoadenylyl-sulfate reductase (thioredoxin)"/>
    <property type="evidence" value="ECO:0007669"/>
    <property type="project" value="TreeGrafter"/>
</dbReference>
<evidence type="ECO:0000256" key="3">
    <source>
        <dbReference type="ARBA" id="ARBA00022741"/>
    </source>
</evidence>
<evidence type="ECO:0000313" key="6">
    <source>
        <dbReference type="EMBL" id="SVD18793.1"/>
    </source>
</evidence>